<evidence type="ECO:0000256" key="1">
    <source>
        <dbReference type="SAM" id="MobiDB-lite"/>
    </source>
</evidence>
<feature type="compositionally biased region" description="Polar residues" evidence="1">
    <location>
        <begin position="299"/>
        <end position="309"/>
    </location>
</feature>
<organism evidence="3 4">
    <name type="scientific">Absidia repens</name>
    <dbReference type="NCBI Taxonomy" id="90262"/>
    <lineage>
        <taxon>Eukaryota</taxon>
        <taxon>Fungi</taxon>
        <taxon>Fungi incertae sedis</taxon>
        <taxon>Mucoromycota</taxon>
        <taxon>Mucoromycotina</taxon>
        <taxon>Mucoromycetes</taxon>
        <taxon>Mucorales</taxon>
        <taxon>Cunninghamellaceae</taxon>
        <taxon>Absidia</taxon>
    </lineage>
</organism>
<evidence type="ECO:0008006" key="5">
    <source>
        <dbReference type="Google" id="ProtNLM"/>
    </source>
</evidence>
<name>A0A1X2I2B8_9FUNG</name>
<protein>
    <recommendedName>
        <fullName evidence="5">Membrane anchor Opy2 N-terminal domain-containing protein</fullName>
    </recommendedName>
</protein>
<evidence type="ECO:0000313" key="4">
    <source>
        <dbReference type="Proteomes" id="UP000193560"/>
    </source>
</evidence>
<feature type="transmembrane region" description="Helical" evidence="2">
    <location>
        <begin position="48"/>
        <end position="70"/>
    </location>
</feature>
<proteinExistence type="predicted"/>
<reference evidence="3 4" key="1">
    <citation type="submission" date="2016-07" db="EMBL/GenBank/DDBJ databases">
        <title>Pervasive Adenine N6-methylation of Active Genes in Fungi.</title>
        <authorList>
            <consortium name="DOE Joint Genome Institute"/>
            <person name="Mondo S.J."/>
            <person name="Dannebaum R.O."/>
            <person name="Kuo R.C."/>
            <person name="Labutti K."/>
            <person name="Haridas S."/>
            <person name="Kuo A."/>
            <person name="Salamov A."/>
            <person name="Ahrendt S.R."/>
            <person name="Lipzen A."/>
            <person name="Sullivan W."/>
            <person name="Andreopoulos W.B."/>
            <person name="Clum A."/>
            <person name="Lindquist E."/>
            <person name="Daum C."/>
            <person name="Ramamoorthy G.K."/>
            <person name="Gryganskyi A."/>
            <person name="Culley D."/>
            <person name="Magnuson J.K."/>
            <person name="James T.Y."/>
            <person name="O'Malley M.A."/>
            <person name="Stajich J.E."/>
            <person name="Spatafora J.W."/>
            <person name="Visel A."/>
            <person name="Grigoriev I.V."/>
        </authorList>
    </citation>
    <scope>NUCLEOTIDE SEQUENCE [LARGE SCALE GENOMIC DNA]</scope>
    <source>
        <strain evidence="3 4">NRRL 1336</strain>
    </source>
</reference>
<keyword evidence="2" id="KW-0812">Transmembrane</keyword>
<dbReference type="Proteomes" id="UP000193560">
    <property type="component" value="Unassembled WGS sequence"/>
</dbReference>
<evidence type="ECO:0000256" key="2">
    <source>
        <dbReference type="SAM" id="Phobius"/>
    </source>
</evidence>
<dbReference type="STRING" id="90262.A0A1X2I2B8"/>
<comment type="caution">
    <text evidence="3">The sequence shown here is derived from an EMBL/GenBank/DDBJ whole genome shotgun (WGS) entry which is preliminary data.</text>
</comment>
<sequence>MSNCGQCPPSKCMSRSALGISSPPDNNSSHKTTDDGNEQQGGENNSSLIGGLVGGLVGGGLLIGGLALCIHRSRRNITRALPFQSSVQQHHQQQQQQQSSSFMNNKFVIYPSLSDVPQAMLEHTRNSTSHSIASGVIPITYIPPSHQIQQSINSLPNSNATTAIENPFQDPHHSPYAVKINTTSSSSSKKDDDNDDDDDMSSRHHSVISADVYPSHHAIQMTRAKPQILRVSSLRRNGSAPTLSTKPSHEVHGTKWMRGNSTIELATTTTGTKSGEDQENPFQSNLSTDDADDDLPGSSRPSMNQSLGSTLGDGEITIFWHGQQHQQH</sequence>
<keyword evidence="4" id="KW-1185">Reference proteome</keyword>
<keyword evidence="2" id="KW-1133">Transmembrane helix</keyword>
<feature type="region of interest" description="Disordered" evidence="1">
    <location>
        <begin position="157"/>
        <end position="202"/>
    </location>
</feature>
<dbReference type="AlphaFoldDB" id="A0A1X2I2B8"/>
<dbReference type="EMBL" id="MCGE01000034">
    <property type="protein sequence ID" value="ORZ07650.1"/>
    <property type="molecule type" value="Genomic_DNA"/>
</dbReference>
<evidence type="ECO:0000313" key="3">
    <source>
        <dbReference type="EMBL" id="ORZ07650.1"/>
    </source>
</evidence>
<accession>A0A1X2I2B8</accession>
<dbReference type="OrthoDB" id="2287866at2759"/>
<keyword evidence="2" id="KW-0472">Membrane</keyword>
<feature type="region of interest" description="Disordered" evidence="1">
    <location>
        <begin position="1"/>
        <end position="46"/>
    </location>
</feature>
<gene>
    <name evidence="3" type="ORF">BCR42DRAFT_442612</name>
</gene>
<feature type="region of interest" description="Disordered" evidence="1">
    <location>
        <begin position="269"/>
        <end position="328"/>
    </location>
</feature>